<dbReference type="EMBL" id="JACWUS010000014">
    <property type="protein sequence ID" value="MBD2830306.1"/>
    <property type="molecule type" value="Genomic_DNA"/>
</dbReference>
<sequence>MNRQVAIAPVARVRAIADNAERMAQELGRTVAAVERIVDDLKGFYEVVSPLVKRLR</sequence>
<gene>
    <name evidence="1" type="ORF">ID875_26290</name>
</gene>
<dbReference type="AlphaFoldDB" id="A0A927BPC4"/>
<name>A0A927BPC4_STRGL</name>
<evidence type="ECO:0000313" key="1">
    <source>
        <dbReference type="EMBL" id="MBD2830306.1"/>
    </source>
</evidence>
<protein>
    <submittedName>
        <fullName evidence="1">Uncharacterized protein</fullName>
    </submittedName>
</protein>
<accession>A0A927BPC4</accession>
<proteinExistence type="predicted"/>
<organism evidence="1">
    <name type="scientific">Streptomyces globisporus</name>
    <dbReference type="NCBI Taxonomy" id="1908"/>
    <lineage>
        <taxon>Bacteria</taxon>
        <taxon>Bacillati</taxon>
        <taxon>Actinomycetota</taxon>
        <taxon>Actinomycetes</taxon>
        <taxon>Kitasatosporales</taxon>
        <taxon>Streptomycetaceae</taxon>
        <taxon>Streptomyces</taxon>
    </lineage>
</organism>
<reference evidence="1" key="1">
    <citation type="journal article" date="2020" name="PLoS ONE">
        <title>Isolation and characterization of Streptomyces bacteriophages and Streptomyces strains encoding biosynthetic arsenals: Streptomyces strains and phages for antibiotic discovery.</title>
        <authorList>
            <person name="Montano E.T."/>
            <person name="Nideffer J.F."/>
            <person name="Brumage L."/>
            <person name="Erb M."/>
            <person name="Derman A.I."/>
            <person name="Davis J.P."/>
            <person name="Estrada E."/>
            <person name="Fu S."/>
            <person name="Le D."/>
            <person name="Vuppala A."/>
            <person name="Tran C."/>
            <person name="Luterstein E."/>
            <person name="Lakkaraju S."/>
            <person name="Panchagnula S."/>
            <person name="Ren C."/>
            <person name="Doan J."/>
            <person name="Tran S."/>
            <person name="Soriano J."/>
            <person name="Fujita Y."/>
            <person name="Gutala P."/>
            <person name="Fujii Q."/>
            <person name="Lee M."/>
            <person name="Bui A."/>
            <person name="Villarreal C."/>
            <person name="Shing S.R."/>
            <person name="Kim S."/>
            <person name="Freeman D."/>
            <person name="Racha V."/>
            <person name="Ho A."/>
            <person name="Kumar P."/>
            <person name="Falah K."/>
            <person name="Dawson T."/>
            <person name="Enustun E."/>
            <person name="Prichard A."/>
            <person name="Gomez A."/>
            <person name="Khanna K."/>
            <person name="Trigg S."/>
            <person name="Fernandez L."/>
            <person name="Pogliano K."/>
            <person name="Pogliano J."/>
        </authorList>
    </citation>
    <scope>NUCLEOTIDE SEQUENCE</scope>
    <source>
        <strain evidence="1">QF2</strain>
    </source>
</reference>
<comment type="caution">
    <text evidence="1">The sequence shown here is derived from an EMBL/GenBank/DDBJ whole genome shotgun (WGS) entry which is preliminary data.</text>
</comment>